<evidence type="ECO:0000313" key="3">
    <source>
        <dbReference type="EMBL" id="MFC4905689.1"/>
    </source>
</evidence>
<proteinExistence type="predicted"/>
<feature type="chain" id="PRO_5046752914" evidence="2">
    <location>
        <begin position="28"/>
        <end position="355"/>
    </location>
</feature>
<dbReference type="Proteomes" id="UP001595872">
    <property type="component" value="Unassembled WGS sequence"/>
</dbReference>
<reference evidence="4" key="1">
    <citation type="journal article" date="2019" name="Int. J. Syst. Evol. Microbiol.">
        <title>The Global Catalogue of Microorganisms (GCM) 10K type strain sequencing project: providing services to taxonomists for standard genome sequencing and annotation.</title>
        <authorList>
            <consortium name="The Broad Institute Genomics Platform"/>
            <consortium name="The Broad Institute Genome Sequencing Center for Infectious Disease"/>
            <person name="Wu L."/>
            <person name="Ma J."/>
        </authorList>
    </citation>
    <scope>NUCLEOTIDE SEQUENCE [LARGE SCALE GENOMIC DNA]</scope>
    <source>
        <strain evidence="4">KLKA75</strain>
    </source>
</reference>
<dbReference type="InterPro" id="IPR050966">
    <property type="entry name" value="Glutamyl_endopeptidase"/>
</dbReference>
<dbReference type="InterPro" id="IPR043504">
    <property type="entry name" value="Peptidase_S1_PA_chymotrypsin"/>
</dbReference>
<organism evidence="3 4">
    <name type="scientific">Actinomadura gamaensis</name>
    <dbReference type="NCBI Taxonomy" id="1763541"/>
    <lineage>
        <taxon>Bacteria</taxon>
        <taxon>Bacillati</taxon>
        <taxon>Actinomycetota</taxon>
        <taxon>Actinomycetes</taxon>
        <taxon>Streptosporangiales</taxon>
        <taxon>Thermomonosporaceae</taxon>
        <taxon>Actinomadura</taxon>
    </lineage>
</organism>
<gene>
    <name evidence="3" type="ORF">ACFPCY_00020</name>
</gene>
<keyword evidence="4" id="KW-1185">Reference proteome</keyword>
<dbReference type="RefSeq" id="WP_378251433.1">
    <property type="nucleotide sequence ID" value="NZ_JBHSIT010000001.1"/>
</dbReference>
<evidence type="ECO:0000313" key="4">
    <source>
        <dbReference type="Proteomes" id="UP001595872"/>
    </source>
</evidence>
<dbReference type="PANTHER" id="PTHR15462:SF19">
    <property type="entry name" value="PEPTIDASE S1 DOMAIN-CONTAINING PROTEIN"/>
    <property type="match status" value="1"/>
</dbReference>
<sequence length="355" mass="37181">MRPSKTRLLIAGGAAGALAIGGGVAYAATGTSTTHDAGKVSAQSPAGPGIIAKDFGSGMSAQANLDLSKAKVVPMPEPASTAQSSGIQAEAADTQSLNLDGALPENTPDSLSAKGTVTAASSSARLWTRHGKAPARTIGRLLATDDRETFYSCTATVITSHNKSTVWTAGHCVHKGRGGKNGFYRYYAFQPDFDRGKGLGVWYLSGIRVMAPWANSSDLRYDFAAFTVTKHGKTPIQSVTGAQGLSFGYKHRKYPFYTFGYPAELLPSGKRLHNPPDQLYYCSGTSFASKYPAGGLGIMCSMGPGASGGPWLYGMKSNGIGRVAGINSTHMTKTLQMNSPYLGSAAIKLYKAIQG</sequence>
<protein>
    <submittedName>
        <fullName evidence="3">Trypsin-like serine peptidase</fullName>
        <ecNumber evidence="3">3.4.21.-</ecNumber>
    </submittedName>
</protein>
<feature type="signal peptide" evidence="2">
    <location>
        <begin position="1"/>
        <end position="27"/>
    </location>
</feature>
<evidence type="ECO:0000256" key="2">
    <source>
        <dbReference type="SAM" id="SignalP"/>
    </source>
</evidence>
<keyword evidence="3" id="KW-0378">Hydrolase</keyword>
<dbReference type="PANTHER" id="PTHR15462">
    <property type="entry name" value="SERINE PROTEASE"/>
    <property type="match status" value="1"/>
</dbReference>
<dbReference type="Gene3D" id="2.40.10.10">
    <property type="entry name" value="Trypsin-like serine proteases"/>
    <property type="match status" value="2"/>
</dbReference>
<evidence type="ECO:0000256" key="1">
    <source>
        <dbReference type="ARBA" id="ARBA00022729"/>
    </source>
</evidence>
<dbReference type="GO" id="GO:0016787">
    <property type="term" value="F:hydrolase activity"/>
    <property type="evidence" value="ECO:0007669"/>
    <property type="project" value="UniProtKB-KW"/>
</dbReference>
<dbReference type="SUPFAM" id="SSF50494">
    <property type="entry name" value="Trypsin-like serine proteases"/>
    <property type="match status" value="1"/>
</dbReference>
<dbReference type="EC" id="3.4.21.-" evidence="3"/>
<dbReference type="EMBL" id="JBHSIT010000001">
    <property type="protein sequence ID" value="MFC4905689.1"/>
    <property type="molecule type" value="Genomic_DNA"/>
</dbReference>
<comment type="caution">
    <text evidence="3">The sequence shown here is derived from an EMBL/GenBank/DDBJ whole genome shotgun (WGS) entry which is preliminary data.</text>
</comment>
<name>A0ABV9TPY8_9ACTN</name>
<dbReference type="InterPro" id="IPR009003">
    <property type="entry name" value="Peptidase_S1_PA"/>
</dbReference>
<keyword evidence="1 2" id="KW-0732">Signal</keyword>
<accession>A0ABV9TPY8</accession>